<accession>A0AAV7G368</accession>
<protein>
    <submittedName>
        <fullName evidence="1">Uncharacterized protein</fullName>
    </submittedName>
</protein>
<organism evidence="1 2">
    <name type="scientific">Dendrobium chrysotoxum</name>
    <name type="common">Orchid</name>
    <dbReference type="NCBI Taxonomy" id="161865"/>
    <lineage>
        <taxon>Eukaryota</taxon>
        <taxon>Viridiplantae</taxon>
        <taxon>Streptophyta</taxon>
        <taxon>Embryophyta</taxon>
        <taxon>Tracheophyta</taxon>
        <taxon>Spermatophyta</taxon>
        <taxon>Magnoliopsida</taxon>
        <taxon>Liliopsida</taxon>
        <taxon>Asparagales</taxon>
        <taxon>Orchidaceae</taxon>
        <taxon>Epidendroideae</taxon>
        <taxon>Malaxideae</taxon>
        <taxon>Dendrobiinae</taxon>
        <taxon>Dendrobium</taxon>
    </lineage>
</organism>
<dbReference type="Proteomes" id="UP000775213">
    <property type="component" value="Unassembled WGS sequence"/>
</dbReference>
<dbReference type="EMBL" id="JAGFBR010000018">
    <property type="protein sequence ID" value="KAH0450595.1"/>
    <property type="molecule type" value="Genomic_DNA"/>
</dbReference>
<gene>
    <name evidence="1" type="ORF">IEQ34_021287</name>
</gene>
<sequence length="95" mass="10487">MGVGEARTLRATGRWVLKVGKLAWSAGDPGLGSSGFGFSREEETSVEACEREFGRFLCVESSRRLLPAFLLLTEDRRQKHDADRGSGRGRSAERD</sequence>
<dbReference type="AlphaFoldDB" id="A0AAV7G368"/>
<keyword evidence="2" id="KW-1185">Reference proteome</keyword>
<reference evidence="1 2" key="1">
    <citation type="journal article" date="2021" name="Hortic Res">
        <title>Chromosome-scale assembly of the Dendrobium chrysotoxum genome enhances the understanding of orchid evolution.</title>
        <authorList>
            <person name="Zhang Y."/>
            <person name="Zhang G.Q."/>
            <person name="Zhang D."/>
            <person name="Liu X.D."/>
            <person name="Xu X.Y."/>
            <person name="Sun W.H."/>
            <person name="Yu X."/>
            <person name="Zhu X."/>
            <person name="Wang Z.W."/>
            <person name="Zhao X."/>
            <person name="Zhong W.Y."/>
            <person name="Chen H."/>
            <person name="Yin W.L."/>
            <person name="Huang T."/>
            <person name="Niu S.C."/>
            <person name="Liu Z.J."/>
        </authorList>
    </citation>
    <scope>NUCLEOTIDE SEQUENCE [LARGE SCALE GENOMIC DNA]</scope>
    <source>
        <strain evidence="1">Lindl</strain>
    </source>
</reference>
<evidence type="ECO:0000313" key="1">
    <source>
        <dbReference type="EMBL" id="KAH0450595.1"/>
    </source>
</evidence>
<evidence type="ECO:0000313" key="2">
    <source>
        <dbReference type="Proteomes" id="UP000775213"/>
    </source>
</evidence>
<comment type="caution">
    <text evidence="1">The sequence shown here is derived from an EMBL/GenBank/DDBJ whole genome shotgun (WGS) entry which is preliminary data.</text>
</comment>
<proteinExistence type="predicted"/>
<name>A0AAV7G368_DENCH</name>